<dbReference type="RefSeq" id="WP_106160503.1">
    <property type="nucleotide sequence ID" value="NZ_PVTT01000002.1"/>
</dbReference>
<gene>
    <name evidence="3" type="ORF">BCF33_1703</name>
</gene>
<dbReference type="AlphaFoldDB" id="A0A2T0X1M6"/>
<evidence type="ECO:0000313" key="4">
    <source>
        <dbReference type="Proteomes" id="UP000238801"/>
    </source>
</evidence>
<evidence type="ECO:0000256" key="1">
    <source>
        <dbReference type="SAM" id="MobiDB-lite"/>
    </source>
</evidence>
<proteinExistence type="predicted"/>
<feature type="signal peptide" evidence="2">
    <location>
        <begin position="1"/>
        <end position="29"/>
    </location>
</feature>
<organism evidence="3 4">
    <name type="scientific">Hasllibacter halocynthiae</name>
    <dbReference type="NCBI Taxonomy" id="595589"/>
    <lineage>
        <taxon>Bacteria</taxon>
        <taxon>Pseudomonadati</taxon>
        <taxon>Pseudomonadota</taxon>
        <taxon>Alphaproteobacteria</taxon>
        <taxon>Rhodobacterales</taxon>
        <taxon>Roseobacteraceae</taxon>
        <taxon>Hasllibacter</taxon>
    </lineage>
</organism>
<evidence type="ECO:0000313" key="3">
    <source>
        <dbReference type="EMBL" id="PRY92841.1"/>
    </source>
</evidence>
<comment type="caution">
    <text evidence="3">The sequence shown here is derived from an EMBL/GenBank/DDBJ whole genome shotgun (WGS) entry which is preliminary data.</text>
</comment>
<sequence length="147" mass="14633">MTVASADPIRPARAAALAALLALAGCAGAGGDGGGDMPRIDMSGRTAVDVALPRSGRDLVLACRPGPGGGEAAARAAAAARDLDAGFAAMGADITGRFLAALGSGGEPDAARIARIARRTEADLTRRIEREHGCAPARPRRPAPRGS</sequence>
<dbReference type="EMBL" id="PVTT01000002">
    <property type="protein sequence ID" value="PRY92841.1"/>
    <property type="molecule type" value="Genomic_DNA"/>
</dbReference>
<protein>
    <submittedName>
        <fullName evidence="3">Uncharacterized protein</fullName>
    </submittedName>
</protein>
<feature type="compositionally biased region" description="Basic residues" evidence="1">
    <location>
        <begin position="138"/>
        <end position="147"/>
    </location>
</feature>
<name>A0A2T0X1M6_9RHOB</name>
<feature type="region of interest" description="Disordered" evidence="1">
    <location>
        <begin position="128"/>
        <end position="147"/>
    </location>
</feature>
<keyword evidence="2" id="KW-0732">Signal</keyword>
<feature type="chain" id="PRO_5015493083" evidence="2">
    <location>
        <begin position="30"/>
        <end position="147"/>
    </location>
</feature>
<dbReference type="Proteomes" id="UP000238801">
    <property type="component" value="Unassembled WGS sequence"/>
</dbReference>
<keyword evidence="4" id="KW-1185">Reference proteome</keyword>
<accession>A0A2T0X1M6</accession>
<reference evidence="3 4" key="1">
    <citation type="submission" date="2018-03" db="EMBL/GenBank/DDBJ databases">
        <title>Genomic Encyclopedia of Archaeal and Bacterial Type Strains, Phase II (KMG-II): from individual species to whole genera.</title>
        <authorList>
            <person name="Goeker M."/>
        </authorList>
    </citation>
    <scope>NUCLEOTIDE SEQUENCE [LARGE SCALE GENOMIC DNA]</scope>
    <source>
        <strain evidence="3 4">DSM 29318</strain>
    </source>
</reference>
<evidence type="ECO:0000256" key="2">
    <source>
        <dbReference type="SAM" id="SignalP"/>
    </source>
</evidence>